<dbReference type="Proteomes" id="UP000596857">
    <property type="component" value="Unassembled WGS sequence"/>
</dbReference>
<evidence type="ECO:0000313" key="3">
    <source>
        <dbReference type="Proteomes" id="UP000596857"/>
    </source>
</evidence>
<proteinExistence type="predicted"/>
<dbReference type="EMBL" id="WHOB01000062">
    <property type="protein sequence ID" value="NOU81399.1"/>
    <property type="molecule type" value="Genomic_DNA"/>
</dbReference>
<evidence type="ECO:0000313" key="2">
    <source>
        <dbReference type="EMBL" id="NOU81399.1"/>
    </source>
</evidence>
<reference evidence="2 3" key="1">
    <citation type="submission" date="2019-10" db="EMBL/GenBank/DDBJ databases">
        <title>Description of Paenibacillus terricola sp. nov.</title>
        <authorList>
            <person name="Carlier A."/>
            <person name="Qi S."/>
        </authorList>
    </citation>
    <scope>NUCLEOTIDE SEQUENCE [LARGE SCALE GENOMIC DNA]</scope>
    <source>
        <strain evidence="2 3">LMG 31459</strain>
    </source>
</reference>
<sequence length="106" mass="11805">MRKTEFNVRPRKQMSRMYAKNRIQCASESVDEPNVWEKPSTIKGINPSESAESGRHEEIKGKNPSNSAKSGRHGEIKGINPFESAESERHGEIKGKNPSEPAQSGQ</sequence>
<keyword evidence="3" id="KW-1185">Reference proteome</keyword>
<evidence type="ECO:0008006" key="4">
    <source>
        <dbReference type="Google" id="ProtNLM"/>
    </source>
</evidence>
<evidence type="ECO:0000256" key="1">
    <source>
        <dbReference type="SAM" id="MobiDB-lite"/>
    </source>
</evidence>
<accession>A0ABX1YM39</accession>
<feature type="region of interest" description="Disordered" evidence="1">
    <location>
        <begin position="25"/>
        <end position="106"/>
    </location>
</feature>
<name>A0ABX1YM39_9BACL</name>
<gene>
    <name evidence="2" type="ORF">GC101_21285</name>
</gene>
<dbReference type="RefSeq" id="WP_171718881.1">
    <property type="nucleotide sequence ID" value="NZ_WHOB01000062.1"/>
</dbReference>
<feature type="compositionally biased region" description="Basic and acidic residues" evidence="1">
    <location>
        <begin position="52"/>
        <end position="61"/>
    </location>
</feature>
<comment type="caution">
    <text evidence="2">The sequence shown here is derived from an EMBL/GenBank/DDBJ whole genome shotgun (WGS) entry which is preliminary data.</text>
</comment>
<organism evidence="2 3">
    <name type="scientific">Paenibacillus phytohabitans</name>
    <dbReference type="NCBI Taxonomy" id="2654978"/>
    <lineage>
        <taxon>Bacteria</taxon>
        <taxon>Bacillati</taxon>
        <taxon>Bacillota</taxon>
        <taxon>Bacilli</taxon>
        <taxon>Bacillales</taxon>
        <taxon>Paenibacillaceae</taxon>
        <taxon>Paenibacillus</taxon>
    </lineage>
</organism>
<protein>
    <recommendedName>
        <fullName evidence="4">Spore protein</fullName>
    </recommendedName>
</protein>
<feature type="compositionally biased region" description="Basic and acidic residues" evidence="1">
    <location>
        <begin position="86"/>
        <end position="97"/>
    </location>
</feature>